<dbReference type="Proteomes" id="UP000037729">
    <property type="component" value="Unassembled WGS sequence"/>
</dbReference>
<dbReference type="GO" id="GO:0016799">
    <property type="term" value="F:hydrolase activity, hydrolyzing N-glycosyl compounds"/>
    <property type="evidence" value="ECO:0007669"/>
    <property type="project" value="InterPro"/>
</dbReference>
<dbReference type="PANTHER" id="PTHR46190:SF1">
    <property type="entry name" value="SI:CH211-201H21.5"/>
    <property type="match status" value="1"/>
</dbReference>
<keyword evidence="2" id="KW-0378">Hydrolase</keyword>
<evidence type="ECO:0000313" key="3">
    <source>
        <dbReference type="Proteomes" id="UP000037729"/>
    </source>
</evidence>
<evidence type="ECO:0000313" key="2">
    <source>
        <dbReference type="EMBL" id="KOX92313.1"/>
    </source>
</evidence>
<sequence length="319" mass="34524">MRRVIIDTDTAGDDTQAILLSCLSDRVTVDAITVVAGNVPFDREVENAKYTLEIADSLDVPVYEGARQPLIKEFEHATYIHGEDGLGGDLFPETDIESATGFGPDEIVARCRAAPGEITLLCIGPLTNLALAYAREPDLPDLVDEVWVMGGNVNCEGNVTPAAEFNLWVDPDAAKRVFDAFEVTLVDWGVCLRDAVFGAAEFEMVSTLDTELASFFESVTEQARAFNSEESDDPGWTALPDSVTAALLAYPELREAVSTYHVAVDDREGLTRGYTSVDVNGVTDGDPNTHVVESVDSDAFQSLMYSLLQSRDPDSGIAE</sequence>
<dbReference type="Gene3D" id="3.90.245.10">
    <property type="entry name" value="Ribonucleoside hydrolase-like"/>
    <property type="match status" value="1"/>
</dbReference>
<dbReference type="PATRIC" id="fig|1705562.3.peg.3208"/>
<proteinExistence type="predicted"/>
<dbReference type="PANTHER" id="PTHR46190">
    <property type="entry name" value="SI:CH211-201H21.5-RELATED"/>
    <property type="match status" value="1"/>
</dbReference>
<keyword evidence="3" id="KW-1185">Reference proteome</keyword>
<dbReference type="Pfam" id="PF01156">
    <property type="entry name" value="IU_nuc_hydro"/>
    <property type="match status" value="1"/>
</dbReference>
<dbReference type="InterPro" id="IPR001910">
    <property type="entry name" value="Inosine/uridine_hydrolase_dom"/>
</dbReference>
<dbReference type="EMBL" id="LIUF01000004">
    <property type="protein sequence ID" value="KOX92313.1"/>
    <property type="molecule type" value="Genomic_DNA"/>
</dbReference>
<dbReference type="OrthoDB" id="33780at2157"/>
<dbReference type="InterPro" id="IPR036452">
    <property type="entry name" value="Ribo_hydro-like"/>
</dbReference>
<feature type="domain" description="Inosine/uridine-preferring nucleoside hydrolase" evidence="1">
    <location>
        <begin position="4"/>
        <end position="301"/>
    </location>
</feature>
<dbReference type="InterPro" id="IPR052775">
    <property type="entry name" value="IUN_hydrolase"/>
</dbReference>
<organism evidence="2 3">
    <name type="scientific">Haloarcula rubripromontorii</name>
    <dbReference type="NCBI Taxonomy" id="1705562"/>
    <lineage>
        <taxon>Archaea</taxon>
        <taxon>Methanobacteriati</taxon>
        <taxon>Methanobacteriota</taxon>
        <taxon>Stenosarchaea group</taxon>
        <taxon>Halobacteria</taxon>
        <taxon>Halobacteriales</taxon>
        <taxon>Haloarculaceae</taxon>
        <taxon>Haloarcula</taxon>
    </lineage>
</organism>
<accession>A0A0N0BNC6</accession>
<dbReference type="RefSeq" id="WP_053968521.1">
    <property type="nucleotide sequence ID" value="NZ_LIUF01000004.1"/>
</dbReference>
<dbReference type="CDD" id="cd02649">
    <property type="entry name" value="nuc_hydro_CeIAG"/>
    <property type="match status" value="1"/>
</dbReference>
<dbReference type="AlphaFoldDB" id="A0A0N0BNC6"/>
<evidence type="ECO:0000259" key="1">
    <source>
        <dbReference type="Pfam" id="PF01156"/>
    </source>
</evidence>
<protein>
    <submittedName>
        <fullName evidence="2">Nucleoside hydrolase</fullName>
    </submittedName>
</protein>
<gene>
    <name evidence="2" type="ORF">AMS69_13125</name>
</gene>
<reference evidence="2 3" key="1">
    <citation type="submission" date="2015-08" db="EMBL/GenBank/DDBJ databases">
        <title>Genomes of Isolates from Cabo Rojo, PR.</title>
        <authorList>
            <person name="Sanchez-Nieves R.L."/>
            <person name="Montalvo-Rodriguez R."/>
        </authorList>
    </citation>
    <scope>NUCLEOTIDE SEQUENCE [LARGE SCALE GENOMIC DNA]</scope>
    <source>
        <strain evidence="2 3">SL3</strain>
    </source>
</reference>
<dbReference type="STRING" id="1705562.AMS69_13125"/>
<name>A0A0N0BNC6_9EURY</name>
<comment type="caution">
    <text evidence="2">The sequence shown here is derived from an EMBL/GenBank/DDBJ whole genome shotgun (WGS) entry which is preliminary data.</text>
</comment>
<dbReference type="SUPFAM" id="SSF53590">
    <property type="entry name" value="Nucleoside hydrolase"/>
    <property type="match status" value="1"/>
</dbReference>